<evidence type="ECO:0000313" key="3">
    <source>
        <dbReference type="EMBL" id="MFD1913875.1"/>
    </source>
</evidence>
<gene>
    <name evidence="3" type="ORF">ACFSGJ_16800</name>
</gene>
<dbReference type="Pfam" id="PF04187">
    <property type="entry name" value="Cofac_haem_bdg"/>
    <property type="match status" value="1"/>
</dbReference>
<dbReference type="RefSeq" id="WP_390264481.1">
    <property type="nucleotide sequence ID" value="NZ_JBHUGH010000013.1"/>
</dbReference>
<name>A0ABW4S8G5_9RHOB</name>
<dbReference type="InterPro" id="IPR007314">
    <property type="entry name" value="Cofac_haem-bd_dom"/>
</dbReference>
<accession>A0ABW4S8G5</accession>
<dbReference type="Gene3D" id="3.40.50.11550">
    <property type="match status" value="2"/>
</dbReference>
<dbReference type="EMBL" id="JBHUGH010000013">
    <property type="protein sequence ID" value="MFD1913875.1"/>
    <property type="molecule type" value="Genomic_DNA"/>
</dbReference>
<comment type="caution">
    <text evidence="3">The sequence shown here is derived from an EMBL/GenBank/DDBJ whole genome shotgun (WGS) entry which is preliminary data.</text>
</comment>
<evidence type="ECO:0000313" key="4">
    <source>
        <dbReference type="Proteomes" id="UP001597353"/>
    </source>
</evidence>
<feature type="domain" description="Haem-binding uptake Tiki superfamily ChaN" evidence="2">
    <location>
        <begin position="28"/>
        <end position="221"/>
    </location>
</feature>
<reference evidence="4" key="1">
    <citation type="journal article" date="2019" name="Int. J. Syst. Evol. Microbiol.">
        <title>The Global Catalogue of Microorganisms (GCM) 10K type strain sequencing project: providing services to taxonomists for standard genome sequencing and annotation.</title>
        <authorList>
            <consortium name="The Broad Institute Genomics Platform"/>
            <consortium name="The Broad Institute Genome Sequencing Center for Infectious Disease"/>
            <person name="Wu L."/>
            <person name="Ma J."/>
        </authorList>
    </citation>
    <scope>NUCLEOTIDE SEQUENCE [LARGE SCALE GENOMIC DNA]</scope>
    <source>
        <strain evidence="4">CGMCC 4.7242</strain>
    </source>
</reference>
<feature type="chain" id="PRO_5045654878" evidence="1">
    <location>
        <begin position="19"/>
        <end position="265"/>
    </location>
</feature>
<keyword evidence="4" id="KW-1185">Reference proteome</keyword>
<evidence type="ECO:0000259" key="2">
    <source>
        <dbReference type="Pfam" id="PF04187"/>
    </source>
</evidence>
<feature type="signal peptide" evidence="1">
    <location>
        <begin position="1"/>
        <end position="18"/>
    </location>
</feature>
<dbReference type="CDD" id="cd14727">
    <property type="entry name" value="ChanN-like"/>
    <property type="match status" value="1"/>
</dbReference>
<protein>
    <submittedName>
        <fullName evidence="3">ChaN family lipoprotein</fullName>
    </submittedName>
</protein>
<proteinExistence type="predicted"/>
<sequence length="265" mass="27788">MRLIVLATLAAAPCVAQCAEIGAEGLSALPRADVVVVGEVHDNPAHHMNQKAVLDTMRPAAVVFEMLTPDQAARVTPDLRADCKALAEALDWESSGWPDFAMYCPLFQVGGAVHGAAIPRDEARRAMTGGAEAVFGPEAARYGLDQPLAAADQTTREAEFAEAHCNALPPDLLPGMVTAQRVRDARLAQVAIRAHGETGGPVAVIAGTGHARRDRGIPAKLALAAPDLSVIALGQLETPPDGVPPFDYWIVTSAPDRGDPCAAFR</sequence>
<evidence type="ECO:0000256" key="1">
    <source>
        <dbReference type="SAM" id="SignalP"/>
    </source>
</evidence>
<organism evidence="3 4">
    <name type="scientific">Halodurantibacterium flavum</name>
    <dbReference type="NCBI Taxonomy" id="1382802"/>
    <lineage>
        <taxon>Bacteria</taxon>
        <taxon>Pseudomonadati</taxon>
        <taxon>Pseudomonadota</taxon>
        <taxon>Alphaproteobacteria</taxon>
        <taxon>Rhodobacterales</taxon>
        <taxon>Paracoccaceae</taxon>
        <taxon>Halodurantibacterium</taxon>
    </lineage>
</organism>
<dbReference type="SUPFAM" id="SSF159501">
    <property type="entry name" value="EreA/ChaN-like"/>
    <property type="match status" value="1"/>
</dbReference>
<keyword evidence="3" id="KW-0449">Lipoprotein</keyword>
<keyword evidence="1" id="KW-0732">Signal</keyword>
<dbReference type="Proteomes" id="UP001597353">
    <property type="component" value="Unassembled WGS sequence"/>
</dbReference>